<name>A0A161LY11_9ACTN</name>
<dbReference type="OrthoDB" id="8443433at2"/>
<dbReference type="STRING" id="161355.PS9374_06275"/>
<reference evidence="1 2" key="1">
    <citation type="journal article" date="2016" name="Genome Announc.">
        <title>Draft Genome Sequence of Planomonospora sphaerica JCM9374, a Rare Actinomycete.</title>
        <authorList>
            <person name="Dohra H."/>
            <person name="Suzuki T."/>
            <person name="Inoue Y."/>
            <person name="Kodani S."/>
        </authorList>
    </citation>
    <scope>NUCLEOTIDE SEQUENCE [LARGE SCALE GENOMIC DNA]</scope>
    <source>
        <strain evidence="1 2">JCM 9374</strain>
    </source>
</reference>
<evidence type="ECO:0000313" key="2">
    <source>
        <dbReference type="Proteomes" id="UP000077701"/>
    </source>
</evidence>
<comment type="caution">
    <text evidence="1">The sequence shown here is derived from an EMBL/GenBank/DDBJ whole genome shotgun (WGS) entry which is preliminary data.</text>
</comment>
<dbReference type="Proteomes" id="UP000077701">
    <property type="component" value="Unassembled WGS sequence"/>
</dbReference>
<protein>
    <submittedName>
        <fullName evidence="1">Transcriptional regulator</fullName>
    </submittedName>
</protein>
<reference evidence="2" key="2">
    <citation type="submission" date="2016-04" db="EMBL/GenBank/DDBJ databases">
        <title>Planomonospora sphaerica JCM9374 whole genome shotgun sequence.</title>
        <authorList>
            <person name="Suzuki T."/>
            <person name="Dohra H."/>
            <person name="Kodani S."/>
        </authorList>
    </citation>
    <scope>NUCLEOTIDE SEQUENCE [LARGE SCALE GENOMIC DNA]</scope>
    <source>
        <strain evidence="2">JCM 9374</strain>
    </source>
</reference>
<dbReference type="EMBL" id="BDCX01000018">
    <property type="protein sequence ID" value="GAT70589.1"/>
    <property type="molecule type" value="Genomic_DNA"/>
</dbReference>
<accession>A0A161LY11</accession>
<keyword evidence="2" id="KW-1185">Reference proteome</keyword>
<organism evidence="1 2">
    <name type="scientific">Planomonospora sphaerica</name>
    <dbReference type="NCBI Taxonomy" id="161355"/>
    <lineage>
        <taxon>Bacteria</taxon>
        <taxon>Bacillati</taxon>
        <taxon>Actinomycetota</taxon>
        <taxon>Actinomycetes</taxon>
        <taxon>Streptosporangiales</taxon>
        <taxon>Streptosporangiaceae</taxon>
        <taxon>Planomonospora</taxon>
    </lineage>
</organism>
<gene>
    <name evidence="1" type="ORF">PS9374_06275</name>
</gene>
<dbReference type="AlphaFoldDB" id="A0A161LY11"/>
<sequence>MSEPLDALERRIAELRAEVRRAVKARDTSLARLLRADLRRAERAWDEAVVTEEAGKPAEEAGPALREPGAALMPIREQVHQALLLLGVPTAAKLVVAVNEAFFAGGLRSPQLSSLRRDEERSFRSDPYARPYYLCAALTDRLSPARGLLADSTWPLEARVVGPLSPRVDFLTAAVRIAEHLTRLAEPPPGAVRLLSRMAQNIPGAVEGGFGPADPATVVGAARAELEVHLPADTAQRAEVAARAGDQLTEVERLFGAAALSTLRGAC</sequence>
<proteinExistence type="predicted"/>
<evidence type="ECO:0000313" key="1">
    <source>
        <dbReference type="EMBL" id="GAT70589.1"/>
    </source>
</evidence>
<dbReference type="RefSeq" id="WP_068902990.1">
    <property type="nucleotide sequence ID" value="NZ_BDCX01000018.1"/>
</dbReference>